<name>A0ABV8ZZH2_9NEIS</name>
<organism evidence="1 2">
    <name type="scientific">Chromobacterium aquaticum</name>
    <dbReference type="NCBI Taxonomy" id="467180"/>
    <lineage>
        <taxon>Bacteria</taxon>
        <taxon>Pseudomonadati</taxon>
        <taxon>Pseudomonadota</taxon>
        <taxon>Betaproteobacteria</taxon>
        <taxon>Neisseriales</taxon>
        <taxon>Chromobacteriaceae</taxon>
        <taxon>Chromobacterium</taxon>
    </lineage>
</organism>
<protein>
    <submittedName>
        <fullName evidence="1">Gp436 family protein</fullName>
    </submittedName>
</protein>
<proteinExistence type="predicted"/>
<accession>A0ABV8ZZH2</accession>
<evidence type="ECO:0000313" key="2">
    <source>
        <dbReference type="Proteomes" id="UP001595999"/>
    </source>
</evidence>
<reference evidence="2" key="1">
    <citation type="journal article" date="2019" name="Int. J. Syst. Evol. Microbiol.">
        <title>The Global Catalogue of Microorganisms (GCM) 10K type strain sequencing project: providing services to taxonomists for standard genome sequencing and annotation.</title>
        <authorList>
            <consortium name="The Broad Institute Genomics Platform"/>
            <consortium name="The Broad Institute Genome Sequencing Center for Infectious Disease"/>
            <person name="Wu L."/>
            <person name="Ma J."/>
        </authorList>
    </citation>
    <scope>NUCLEOTIDE SEQUENCE [LARGE SCALE GENOMIC DNA]</scope>
    <source>
        <strain evidence="2">CGMCC 4.7608</strain>
    </source>
</reference>
<dbReference type="InterPro" id="IPR009752">
    <property type="entry name" value="Phage_Mu_GpJ"/>
</dbReference>
<sequence length="140" mass="15017">MMYATRDDMVARFGEGEVIALTDRAFAGAVDETVLAGALEAAGVEIDGYISSRYRLPLGLPPKILTGYACDIARYRLCGSGTRVTDDIRDRYRDAVRFLELVAAGKVTLGGMPDGAPMPTDNTVQFASGTRVFARDGGLF</sequence>
<dbReference type="Pfam" id="PF07030">
    <property type="entry name" value="Phage_Mu_Gp36"/>
    <property type="match status" value="1"/>
</dbReference>
<dbReference type="EMBL" id="JBHSEK010000017">
    <property type="protein sequence ID" value="MFC4491803.1"/>
    <property type="molecule type" value="Genomic_DNA"/>
</dbReference>
<comment type="caution">
    <text evidence="1">The sequence shown here is derived from an EMBL/GenBank/DDBJ whole genome shotgun (WGS) entry which is preliminary data.</text>
</comment>
<evidence type="ECO:0000313" key="1">
    <source>
        <dbReference type="EMBL" id="MFC4491803.1"/>
    </source>
</evidence>
<dbReference type="Proteomes" id="UP001595999">
    <property type="component" value="Unassembled WGS sequence"/>
</dbReference>
<keyword evidence="2" id="KW-1185">Reference proteome</keyword>
<gene>
    <name evidence="1" type="ORF">ACFO0R_19505</name>
</gene>
<dbReference type="RefSeq" id="WP_231462970.1">
    <property type="nucleotide sequence ID" value="NZ_JAJOHW010000089.1"/>
</dbReference>